<sequence length="165" mass="17906">MTSRRLFLIGRDADSCALLTEILVDDHPDARAWRFRCVVDAGAALLRCRASAIPDALILVDGRDSWVETCLGECIAARRELSAVPVFALAAEHSWPEPSEQARRQGMDLRPVPVRFDRDGLAAACRAILDACGPANAAPSQPLPLLPVPTPHPISPEEAPERRIA</sequence>
<evidence type="ECO:0000256" key="1">
    <source>
        <dbReference type="SAM" id="MobiDB-lite"/>
    </source>
</evidence>
<name>A0A8J7WA29_9RHOB</name>
<dbReference type="AlphaFoldDB" id="A0A8J7WA29"/>
<accession>A0A8J7WA29</accession>
<evidence type="ECO:0000313" key="2">
    <source>
        <dbReference type="EMBL" id="MBS0123695.1"/>
    </source>
</evidence>
<gene>
    <name evidence="2" type="ORF">KB874_06060</name>
</gene>
<keyword evidence="3" id="KW-1185">Reference proteome</keyword>
<proteinExistence type="predicted"/>
<dbReference type="EMBL" id="JAGTUU010000002">
    <property type="protein sequence ID" value="MBS0123695.1"/>
    <property type="molecule type" value="Genomic_DNA"/>
</dbReference>
<reference evidence="2" key="1">
    <citation type="submission" date="2021-04" db="EMBL/GenBank/DDBJ databases">
        <authorList>
            <person name="Yoon J."/>
        </authorList>
    </citation>
    <scope>NUCLEOTIDE SEQUENCE</scope>
    <source>
        <strain evidence="2">KMU-90</strain>
    </source>
</reference>
<dbReference type="Proteomes" id="UP000681356">
    <property type="component" value="Unassembled WGS sequence"/>
</dbReference>
<organism evidence="2 3">
    <name type="scientific">Thetidibacter halocola</name>
    <dbReference type="NCBI Taxonomy" id="2827239"/>
    <lineage>
        <taxon>Bacteria</taxon>
        <taxon>Pseudomonadati</taxon>
        <taxon>Pseudomonadota</taxon>
        <taxon>Alphaproteobacteria</taxon>
        <taxon>Rhodobacterales</taxon>
        <taxon>Roseobacteraceae</taxon>
        <taxon>Thetidibacter</taxon>
    </lineage>
</organism>
<comment type="caution">
    <text evidence="2">The sequence shown here is derived from an EMBL/GenBank/DDBJ whole genome shotgun (WGS) entry which is preliminary data.</text>
</comment>
<dbReference type="RefSeq" id="WP_212535659.1">
    <property type="nucleotide sequence ID" value="NZ_JAGTUU010000002.1"/>
</dbReference>
<evidence type="ECO:0000313" key="3">
    <source>
        <dbReference type="Proteomes" id="UP000681356"/>
    </source>
</evidence>
<feature type="region of interest" description="Disordered" evidence="1">
    <location>
        <begin position="140"/>
        <end position="165"/>
    </location>
</feature>
<protein>
    <submittedName>
        <fullName evidence="2">Uncharacterized protein</fullName>
    </submittedName>
</protein>
<feature type="compositionally biased region" description="Pro residues" evidence="1">
    <location>
        <begin position="141"/>
        <end position="154"/>
    </location>
</feature>